<accession>A0A941FLH3</accession>
<dbReference type="Proteomes" id="UP000680045">
    <property type="component" value="Unassembled WGS sequence"/>
</dbReference>
<comment type="caution">
    <text evidence="1">The sequence shown here is derived from an EMBL/GenBank/DDBJ whole genome shotgun (WGS) entry which is preliminary data.</text>
</comment>
<dbReference type="EMBL" id="JAGTPW010000047">
    <property type="protein sequence ID" value="MBR8645686.1"/>
    <property type="molecule type" value="Genomic_DNA"/>
</dbReference>
<sequence>MQNVKVKIGDSDLGGTPRALSGSISGKVTAELVNVGKAKQEEVGEMYLGKSH</sequence>
<evidence type="ECO:0000313" key="2">
    <source>
        <dbReference type="Proteomes" id="UP000680045"/>
    </source>
</evidence>
<gene>
    <name evidence="1" type="ORF">KEH51_21765</name>
</gene>
<evidence type="ECO:0000313" key="1">
    <source>
        <dbReference type="EMBL" id="MBR8645686.1"/>
    </source>
</evidence>
<dbReference type="AlphaFoldDB" id="A0A941FLH3"/>
<organism evidence="1 2">
    <name type="scientific">Peribacillus frigoritolerans</name>
    <dbReference type="NCBI Taxonomy" id="450367"/>
    <lineage>
        <taxon>Bacteria</taxon>
        <taxon>Bacillati</taxon>
        <taxon>Bacillota</taxon>
        <taxon>Bacilli</taxon>
        <taxon>Bacillales</taxon>
        <taxon>Bacillaceae</taxon>
        <taxon>Peribacillus</taxon>
    </lineage>
</organism>
<name>A0A941FLH3_9BACI</name>
<protein>
    <submittedName>
        <fullName evidence="1">Uncharacterized protein</fullName>
    </submittedName>
</protein>
<proteinExistence type="predicted"/>
<reference evidence="1" key="1">
    <citation type="submission" date="2021-04" db="EMBL/GenBank/DDBJ databases">
        <title>Whole genome sequencing of Enterococci isolates from hospitalized patients.</title>
        <authorList>
            <person name="Ogoti B.M."/>
            <person name="Onyambu F.G."/>
        </authorList>
    </citation>
    <scope>NUCLEOTIDE SEQUENCE</scope>
    <source>
        <strain evidence="1">242</strain>
    </source>
</reference>